<dbReference type="AlphaFoldDB" id="A0A9D1GIZ1"/>
<dbReference type="InterPro" id="IPR010499">
    <property type="entry name" value="AraC_E-bd"/>
</dbReference>
<evidence type="ECO:0000313" key="4">
    <source>
        <dbReference type="EMBL" id="HIT41973.1"/>
    </source>
</evidence>
<dbReference type="GO" id="GO:0003700">
    <property type="term" value="F:DNA-binding transcription factor activity"/>
    <property type="evidence" value="ECO:0007669"/>
    <property type="project" value="InterPro"/>
</dbReference>
<dbReference type="InterPro" id="IPR029442">
    <property type="entry name" value="GyrI-like"/>
</dbReference>
<organism evidence="4 5">
    <name type="scientific">Candidatus Caccovicinus merdipullorum</name>
    <dbReference type="NCBI Taxonomy" id="2840724"/>
    <lineage>
        <taxon>Bacteria</taxon>
        <taxon>Bacillati</taxon>
        <taxon>Bacillota</taxon>
        <taxon>Clostridia</taxon>
        <taxon>Eubacteriales</taxon>
        <taxon>Candidatus Caccovicinus</taxon>
    </lineage>
</organism>
<dbReference type="PANTHER" id="PTHR30204">
    <property type="entry name" value="REDOX-CYCLING DRUG-SENSING TRANSCRIPTIONAL ACTIVATOR SOXR"/>
    <property type="match status" value="1"/>
</dbReference>
<dbReference type="SUPFAM" id="SSF55136">
    <property type="entry name" value="Probable bacterial effector-binding domain"/>
    <property type="match status" value="1"/>
</dbReference>
<evidence type="ECO:0000256" key="1">
    <source>
        <dbReference type="ARBA" id="ARBA00023125"/>
    </source>
</evidence>
<dbReference type="GO" id="GO:0003677">
    <property type="term" value="F:DNA binding"/>
    <property type="evidence" value="ECO:0007669"/>
    <property type="project" value="UniProtKB-KW"/>
</dbReference>
<dbReference type="InterPro" id="IPR011256">
    <property type="entry name" value="Reg_factor_effector_dom_sf"/>
</dbReference>
<dbReference type="Gene3D" id="3.20.80.10">
    <property type="entry name" value="Regulatory factor, effector binding domain"/>
    <property type="match status" value="1"/>
</dbReference>
<dbReference type="InterPro" id="IPR000551">
    <property type="entry name" value="MerR-type_HTH_dom"/>
</dbReference>
<dbReference type="Pfam" id="PF06445">
    <property type="entry name" value="GyrI-like"/>
    <property type="match status" value="1"/>
</dbReference>
<feature type="coiled-coil region" evidence="2">
    <location>
        <begin position="85"/>
        <end position="112"/>
    </location>
</feature>
<evidence type="ECO:0000256" key="2">
    <source>
        <dbReference type="SAM" id="Coils"/>
    </source>
</evidence>
<dbReference type="SMART" id="SM00871">
    <property type="entry name" value="AraC_E_bind"/>
    <property type="match status" value="1"/>
</dbReference>
<keyword evidence="1" id="KW-0238">DNA-binding</keyword>
<dbReference type="EMBL" id="DVKS01000133">
    <property type="protein sequence ID" value="HIT41973.1"/>
    <property type="molecule type" value="Genomic_DNA"/>
</dbReference>
<dbReference type="Proteomes" id="UP000886860">
    <property type="component" value="Unassembled WGS sequence"/>
</dbReference>
<accession>A0A9D1GIZ1</accession>
<keyword evidence="2" id="KW-0175">Coiled coil</keyword>
<dbReference type="PROSITE" id="PS00552">
    <property type="entry name" value="HTH_MERR_1"/>
    <property type="match status" value="1"/>
</dbReference>
<gene>
    <name evidence="4" type="ORF">IAB60_07760</name>
</gene>
<dbReference type="Pfam" id="PF13411">
    <property type="entry name" value="MerR_1"/>
    <property type="match status" value="1"/>
</dbReference>
<name>A0A9D1GIZ1_9FIRM</name>
<dbReference type="Gene3D" id="1.10.1660.10">
    <property type="match status" value="1"/>
</dbReference>
<protein>
    <submittedName>
        <fullName evidence="4">MerR family transcriptional regulator</fullName>
    </submittedName>
</protein>
<reference evidence="4" key="1">
    <citation type="submission" date="2020-10" db="EMBL/GenBank/DDBJ databases">
        <authorList>
            <person name="Gilroy R."/>
        </authorList>
    </citation>
    <scope>NUCLEOTIDE SEQUENCE</scope>
    <source>
        <strain evidence="4">CHK123-3438</strain>
    </source>
</reference>
<dbReference type="SUPFAM" id="SSF46955">
    <property type="entry name" value="Putative DNA-binding domain"/>
    <property type="match status" value="1"/>
</dbReference>
<reference evidence="4" key="2">
    <citation type="journal article" date="2021" name="PeerJ">
        <title>Extensive microbial diversity within the chicken gut microbiome revealed by metagenomics and culture.</title>
        <authorList>
            <person name="Gilroy R."/>
            <person name="Ravi A."/>
            <person name="Getino M."/>
            <person name="Pursley I."/>
            <person name="Horton D.L."/>
            <person name="Alikhan N.F."/>
            <person name="Baker D."/>
            <person name="Gharbi K."/>
            <person name="Hall N."/>
            <person name="Watson M."/>
            <person name="Adriaenssens E.M."/>
            <person name="Foster-Nyarko E."/>
            <person name="Jarju S."/>
            <person name="Secka A."/>
            <person name="Antonio M."/>
            <person name="Oren A."/>
            <person name="Chaudhuri R.R."/>
            <person name="La Ragione R."/>
            <person name="Hildebrand F."/>
            <person name="Pallen M.J."/>
        </authorList>
    </citation>
    <scope>NUCLEOTIDE SEQUENCE</scope>
    <source>
        <strain evidence="4">CHK123-3438</strain>
    </source>
</reference>
<evidence type="ECO:0000259" key="3">
    <source>
        <dbReference type="PROSITE" id="PS50937"/>
    </source>
</evidence>
<dbReference type="SMART" id="SM00422">
    <property type="entry name" value="HTH_MERR"/>
    <property type="match status" value="1"/>
</dbReference>
<evidence type="ECO:0000313" key="5">
    <source>
        <dbReference type="Proteomes" id="UP000886860"/>
    </source>
</evidence>
<comment type="caution">
    <text evidence="4">The sequence shown here is derived from an EMBL/GenBank/DDBJ whole genome shotgun (WGS) entry which is preliminary data.</text>
</comment>
<dbReference type="PROSITE" id="PS50937">
    <property type="entry name" value="HTH_MERR_2"/>
    <property type="match status" value="1"/>
</dbReference>
<feature type="domain" description="HTH merR-type" evidence="3">
    <location>
        <begin position="1"/>
        <end position="71"/>
    </location>
</feature>
<proteinExistence type="predicted"/>
<sequence length="266" mass="30757">MFTVGEFSRICQVSIKTLHHYDRIGLLAPLKVDPFSGYRYYGQQQVEKMLLIGRMKRYGFSLEDIRLLLECGDNRVLFSKLCQQKEKLKTQKQEMELIINELSAHLQDFERTGDIMAYQKNYEITVTTAPDRIVLASRQVMGVKDFGTYYSSLYERMAKEHLTPDGMRGAVYYDDEFKPESTDIELIVGIREKEKADKVMKGQLCAKTVHKGPYSSLPDAYGALTAWISENGYSWAGAPYEIYVKTQFDHLSPEDWETEVYFPVSR</sequence>
<dbReference type="InterPro" id="IPR009061">
    <property type="entry name" value="DNA-bd_dom_put_sf"/>
</dbReference>
<dbReference type="CDD" id="cd01107">
    <property type="entry name" value="HTH_BmrR"/>
    <property type="match status" value="1"/>
</dbReference>
<dbReference type="PANTHER" id="PTHR30204:SF97">
    <property type="entry name" value="MERR FAMILY REGULATORY PROTEIN"/>
    <property type="match status" value="1"/>
</dbReference>
<dbReference type="InterPro" id="IPR047057">
    <property type="entry name" value="MerR_fam"/>
</dbReference>